<evidence type="ECO:0000256" key="3">
    <source>
        <dbReference type="ARBA" id="ARBA00022917"/>
    </source>
</evidence>
<name>A0A0S1SPM6_9BACT</name>
<dbReference type="Pfam" id="PF03462">
    <property type="entry name" value="PCRF"/>
    <property type="match status" value="1"/>
</dbReference>
<dbReference type="PANTHER" id="PTHR43116">
    <property type="entry name" value="PEPTIDE CHAIN RELEASE FACTOR 2"/>
    <property type="match status" value="1"/>
</dbReference>
<evidence type="ECO:0000313" key="9">
    <source>
        <dbReference type="Proteomes" id="UP000069135"/>
    </source>
</evidence>
<dbReference type="HAMAP" id="MF_00094">
    <property type="entry name" value="Rel_fac_2"/>
    <property type="match status" value="1"/>
</dbReference>
<evidence type="ECO:0000256" key="4">
    <source>
        <dbReference type="HAMAP-Rule" id="MF_00094"/>
    </source>
</evidence>
<keyword evidence="2 4" id="KW-0488">Methylation</keyword>
<reference evidence="8 9" key="2">
    <citation type="journal article" date="2016" name="PeerJ">
        <title>Analysis of five complete genome sequences for members of the class Peribacteria in the recently recognized Peregrinibacteria bacterial phylum.</title>
        <authorList>
            <person name="Anantharaman K."/>
            <person name="Brown C.T."/>
            <person name="Burstein D."/>
            <person name="Castelle C.J."/>
            <person name="Probst A.J."/>
            <person name="Thomas B.C."/>
            <person name="Williams K.H."/>
            <person name="Banfield J.F."/>
        </authorList>
    </citation>
    <scope>NUCLEOTIDE SEQUENCE [LARGE SCALE GENOMIC DNA]</scope>
    <source>
        <strain evidence="8">RIFOXYD1_FULL_PER-ii_59_16</strain>
    </source>
</reference>
<gene>
    <name evidence="4" type="primary">prfB</name>
    <name evidence="8" type="ORF">PeribacterD1_0862</name>
</gene>
<dbReference type="NCBIfam" id="TIGR00020">
    <property type="entry name" value="prfB"/>
    <property type="match status" value="1"/>
</dbReference>
<dbReference type="SUPFAM" id="SSF75620">
    <property type="entry name" value="Release factor"/>
    <property type="match status" value="1"/>
</dbReference>
<dbReference type="GO" id="GO:0005737">
    <property type="term" value="C:cytoplasm"/>
    <property type="evidence" value="ECO:0007669"/>
    <property type="project" value="UniProtKB-SubCell"/>
</dbReference>
<dbReference type="PATRIC" id="fig|1735161.3.peg.841"/>
<comment type="PTM">
    <text evidence="4">Methylated by PrmC. Methylation increases the termination efficiency of RF2.</text>
</comment>
<feature type="coiled-coil region" evidence="6">
    <location>
        <begin position="263"/>
        <end position="301"/>
    </location>
</feature>
<evidence type="ECO:0000256" key="6">
    <source>
        <dbReference type="SAM" id="Coils"/>
    </source>
</evidence>
<evidence type="ECO:0000259" key="7">
    <source>
        <dbReference type="PROSITE" id="PS00745"/>
    </source>
</evidence>
<dbReference type="EMBL" id="CP013065">
    <property type="protein sequence ID" value="ALM13531.1"/>
    <property type="molecule type" value="Genomic_DNA"/>
</dbReference>
<dbReference type="Pfam" id="PF00472">
    <property type="entry name" value="RF-1"/>
    <property type="match status" value="1"/>
</dbReference>
<comment type="subcellular location">
    <subcellularLocation>
        <location evidence="4">Cytoplasm</location>
    </subcellularLocation>
</comment>
<dbReference type="InterPro" id="IPR005139">
    <property type="entry name" value="PCRF"/>
</dbReference>
<proteinExistence type="inferred from homology"/>
<dbReference type="AlphaFoldDB" id="A0A0S1SPM6"/>
<dbReference type="InterPro" id="IPR000352">
    <property type="entry name" value="Pep_chain_release_fac_I"/>
</dbReference>
<protein>
    <recommendedName>
        <fullName evidence="4 5">Peptide chain release factor 2</fullName>
        <shortName evidence="4">RF-2</shortName>
    </recommendedName>
</protein>
<keyword evidence="3 4" id="KW-0648">Protein biosynthesis</keyword>
<dbReference type="PROSITE" id="PS00745">
    <property type="entry name" value="RF_PROK_I"/>
    <property type="match status" value="1"/>
</dbReference>
<accession>A0A0S1SHT6</accession>
<feature type="domain" description="Prokaryotic-type class I peptide chain release factors" evidence="7">
    <location>
        <begin position="230"/>
        <end position="246"/>
    </location>
</feature>
<dbReference type="InterPro" id="IPR045853">
    <property type="entry name" value="Pep_chain_release_fac_I_sf"/>
</dbReference>
<evidence type="ECO:0000256" key="2">
    <source>
        <dbReference type="ARBA" id="ARBA00022481"/>
    </source>
</evidence>
<organism evidence="8 9">
    <name type="scientific">Candidatus Peribacter riflensis</name>
    <dbReference type="NCBI Taxonomy" id="1735162"/>
    <lineage>
        <taxon>Bacteria</taxon>
        <taxon>Candidatus Peregrinibacteriota</taxon>
        <taxon>Candidatus Peribacteria</taxon>
        <taxon>Candidatus Peribacterales</taxon>
        <taxon>Candidatus Peribacteraceae</taxon>
        <taxon>Candidatus Peribacter</taxon>
    </lineage>
</organism>
<accession>A0A0S1SVZ9</accession>
<keyword evidence="6" id="KW-0175">Coiled coil</keyword>
<dbReference type="Gene3D" id="3.30.160.20">
    <property type="match status" value="1"/>
</dbReference>
<keyword evidence="4" id="KW-0963">Cytoplasm</keyword>
<comment type="similarity">
    <text evidence="1 4">Belongs to the prokaryotic/mitochondrial release factor family.</text>
</comment>
<dbReference type="Gene3D" id="1.20.58.410">
    <property type="entry name" value="Release factor"/>
    <property type="match status" value="1"/>
</dbReference>
<dbReference type="SMART" id="SM00937">
    <property type="entry name" value="PCRF"/>
    <property type="match status" value="1"/>
</dbReference>
<accession>A0A0S1SUD7</accession>
<feature type="modified residue" description="N5-methylglutamine" evidence="4">
    <location>
        <position position="237"/>
    </location>
</feature>
<accession>A0A0S1SPM6</accession>
<dbReference type="InterPro" id="IPR004374">
    <property type="entry name" value="PrfB"/>
</dbReference>
<dbReference type="KEGG" id="prf:PeribacterA2_0862"/>
<dbReference type="GO" id="GO:0016149">
    <property type="term" value="F:translation release factor activity, codon specific"/>
    <property type="evidence" value="ECO:0007669"/>
    <property type="project" value="UniProtKB-UniRule"/>
</dbReference>
<evidence type="ECO:0000313" key="8">
    <source>
        <dbReference type="EMBL" id="ALM13531.1"/>
    </source>
</evidence>
<dbReference type="STRING" id="1735162.PeribacterB2_0864"/>
<dbReference type="Proteomes" id="UP000069135">
    <property type="component" value="Chromosome"/>
</dbReference>
<dbReference type="FunFam" id="3.30.160.20:FF:000004">
    <property type="entry name" value="Peptide chain release factor 1"/>
    <property type="match status" value="1"/>
</dbReference>
<dbReference type="Gene3D" id="3.30.70.1660">
    <property type="match status" value="1"/>
</dbReference>
<dbReference type="PANTHER" id="PTHR43116:SF3">
    <property type="entry name" value="CLASS I PEPTIDE CHAIN RELEASE FACTOR"/>
    <property type="match status" value="1"/>
</dbReference>
<comment type="function">
    <text evidence="4">Peptide chain release factor 2 directs the termination of translation in response to the peptide chain termination codons UGA and UAA.</text>
</comment>
<sequence length="351" mass="39588">MISNPRSQRGRTLFEAKGLPKRIQDLTAQTSAPDIWNDQKRAQALFTELKVLKKQWEPMQNIADEVQALLEMTEAASTEEQIALTEDVERLEKEWAALETQLYLSGEFDAFNCYLTVSGGAGGTEAQDWAAMLMRMYLRYCERQRWKTTIVEKTDGQEAGIKSATIHVEGEFAYGNLKCEKGTHRLVRLSPFNAKSLRQTSFALVEVLPELPESTGVEINPSDLRIDTYRSGGAGGQNVNKVESAIRITHLPTGIVVACQNERSQLQNRAQAMNMLRAKLLEKERLERQETKAELKGARQSADFGQQIRSYVLHPYQMVKDLRTDTETSNTTGVLDGDIQQFIDAELRRGN</sequence>
<reference evidence="9" key="1">
    <citation type="submission" date="2015-10" db="EMBL/GenBank/DDBJ databases">
        <title>Analysis of five complete genome sequences for members of the class Peribacteria in the recently recognized Peregrinibacteria bacterial phylum.</title>
        <authorList>
            <person name="Anantharaman K."/>
            <person name="Brown C.T."/>
            <person name="Burstein D."/>
            <person name="Castelle C.J."/>
            <person name="Probst A.J."/>
            <person name="Thomas B.C."/>
            <person name="Williams K.H."/>
            <person name="Banfield J.F."/>
        </authorList>
    </citation>
    <scope>NUCLEOTIDE SEQUENCE [LARGE SCALE GENOMIC DNA]</scope>
</reference>
<accession>A0A0S1SNB4</accession>
<evidence type="ECO:0000256" key="5">
    <source>
        <dbReference type="NCBIfam" id="TIGR00020"/>
    </source>
</evidence>
<evidence type="ECO:0000256" key="1">
    <source>
        <dbReference type="ARBA" id="ARBA00010835"/>
    </source>
</evidence>